<dbReference type="Proteomes" id="UP000283634">
    <property type="component" value="Unassembled WGS sequence"/>
</dbReference>
<dbReference type="OrthoDB" id="242701at2759"/>
<evidence type="ECO:0000256" key="1">
    <source>
        <dbReference type="SAM" id="MobiDB-lite"/>
    </source>
</evidence>
<organism evidence="2 3">
    <name type="scientific">Trypanosoma rangeli</name>
    <dbReference type="NCBI Taxonomy" id="5698"/>
    <lineage>
        <taxon>Eukaryota</taxon>
        <taxon>Discoba</taxon>
        <taxon>Euglenozoa</taxon>
        <taxon>Kinetoplastea</taxon>
        <taxon>Metakinetoplastina</taxon>
        <taxon>Trypanosomatida</taxon>
        <taxon>Trypanosomatidae</taxon>
        <taxon>Trypanosoma</taxon>
        <taxon>Herpetosoma</taxon>
    </lineage>
</organism>
<accession>A0A3R7MTX4</accession>
<dbReference type="AlphaFoldDB" id="A0A3R7MTX4"/>
<reference evidence="2 3" key="1">
    <citation type="journal article" date="2018" name="BMC Genomics">
        <title>Genomic comparison of Trypanosoma conorhini and Trypanosoma rangeli to Trypanosoma cruzi strains of high and low virulence.</title>
        <authorList>
            <person name="Bradwell K.R."/>
            <person name="Koparde V.N."/>
            <person name="Matveyev A.V."/>
            <person name="Serrano M.G."/>
            <person name="Alves J.M."/>
            <person name="Parikh H."/>
            <person name="Huang B."/>
            <person name="Lee V."/>
            <person name="Espinosa-Alvarez O."/>
            <person name="Ortiz P.A."/>
            <person name="Costa-Martins A.G."/>
            <person name="Teixeira M.M."/>
            <person name="Buck G.A."/>
        </authorList>
    </citation>
    <scope>NUCLEOTIDE SEQUENCE [LARGE SCALE GENOMIC DNA]</scope>
    <source>
        <strain evidence="2 3">AM80</strain>
    </source>
</reference>
<evidence type="ECO:0000313" key="3">
    <source>
        <dbReference type="Proteomes" id="UP000283634"/>
    </source>
</evidence>
<feature type="region of interest" description="Disordered" evidence="1">
    <location>
        <begin position="267"/>
        <end position="299"/>
    </location>
</feature>
<keyword evidence="2" id="KW-0346">Stress response</keyword>
<dbReference type="OMA" id="AWMERHN"/>
<sequence length="299" mass="33123">MRPVVPRMLGVRARTLRYVFRCGGALLCVRRGCCQNPGGGGPTSSVVPPSTVELQDALDMDGEITLNVYRPYGEQDTPHRDATRRFLYTIITTTDEQEWKDMLAAAIRLNTWREHHLRAVLRSVHQTQYDIGGAQGGREAAQAGGCTPATRFQRALGVMQTAVDEGYAPAPESVHALLVVILRAALPGAESSVAETTFKEPQQHLLLVPRAAVWQFLAWMERHNYHVMSTAVLEDLERVIEDDTQEGMNGGRTGGVRQNRLEYLQRERDGLLGGHKSSSKRGGNRREVRPVTVPDDGCK</sequence>
<gene>
    <name evidence="2" type="ORF">TraAM80_02976</name>
</gene>
<name>A0A3R7MTX4_TRYRA</name>
<keyword evidence="3" id="KW-1185">Reference proteome</keyword>
<evidence type="ECO:0000313" key="2">
    <source>
        <dbReference type="EMBL" id="RNF08064.1"/>
    </source>
</evidence>
<dbReference type="RefSeq" id="XP_029240177.1">
    <property type="nucleotide sequence ID" value="XM_029379961.1"/>
</dbReference>
<dbReference type="GeneID" id="40326909"/>
<proteinExistence type="predicted"/>
<dbReference type="EMBL" id="MKGL01000073">
    <property type="protein sequence ID" value="RNF08064.1"/>
    <property type="molecule type" value="Genomic_DNA"/>
</dbReference>
<protein>
    <submittedName>
        <fullName evidence="2">Putative heat shock protein-like protein</fullName>
    </submittedName>
</protein>
<comment type="caution">
    <text evidence="2">The sequence shown here is derived from an EMBL/GenBank/DDBJ whole genome shotgun (WGS) entry which is preliminary data.</text>
</comment>